<dbReference type="Gene3D" id="3.30.70.20">
    <property type="match status" value="1"/>
</dbReference>
<evidence type="ECO:0000313" key="8">
    <source>
        <dbReference type="Proteomes" id="UP000317155"/>
    </source>
</evidence>
<evidence type="ECO:0000256" key="4">
    <source>
        <dbReference type="ARBA" id="ARBA00023004"/>
    </source>
</evidence>
<organism evidence="7 8">
    <name type="scientific">Trichloromonas acetexigens</name>
    <dbReference type="NCBI Taxonomy" id="38815"/>
    <lineage>
        <taxon>Bacteria</taxon>
        <taxon>Pseudomonadati</taxon>
        <taxon>Thermodesulfobacteriota</taxon>
        <taxon>Desulfuromonadia</taxon>
        <taxon>Desulfuromonadales</taxon>
        <taxon>Trichloromonadaceae</taxon>
        <taxon>Trichloromonas</taxon>
    </lineage>
</organism>
<evidence type="ECO:0000256" key="3">
    <source>
        <dbReference type="ARBA" id="ARBA00023002"/>
    </source>
</evidence>
<protein>
    <submittedName>
        <fullName evidence="7">Nitroreductase</fullName>
    </submittedName>
</protein>
<dbReference type="OrthoDB" id="368873at2"/>
<dbReference type="RefSeq" id="WP_092052952.1">
    <property type="nucleotide sequence ID" value="NZ_FOJJ01000001.1"/>
</dbReference>
<keyword evidence="2" id="KW-0479">Metal-binding</keyword>
<sequence>MLDFTVNPSACTRCGQCVIDCPPRIIAMDGGYPAIAEEKEALCYRCQHCLAICPTEAISILGVKPGDVTPLQGNYPRPRQMETLIKGRRSVRRYREENLEPELIKHLLEVAWHAPTGVNARQVRFTVVDDREKMVALRGEVMAGLGRLAREEKLTEGFERFADFVRLWEDKGIDTIFRGAPHLLVASTPEKVPTPLLDCMIALAYFELFAQSHGVGTVWCGLAKWALNDLLPEFRARLGIPEDHIFGYAMMFGKPAVDYVRTVQHEPAIIHRFEG</sequence>
<dbReference type="PROSITE" id="PS00198">
    <property type="entry name" value="4FE4S_FER_1"/>
    <property type="match status" value="2"/>
</dbReference>
<feature type="domain" description="4Fe-4S ferredoxin-type" evidence="6">
    <location>
        <begin position="33"/>
        <end position="63"/>
    </location>
</feature>
<dbReference type="CDD" id="cd02143">
    <property type="entry name" value="nitroreductase_FeS-like"/>
    <property type="match status" value="1"/>
</dbReference>
<dbReference type="GO" id="GO:0046872">
    <property type="term" value="F:metal ion binding"/>
    <property type="evidence" value="ECO:0007669"/>
    <property type="project" value="UniProtKB-KW"/>
</dbReference>
<dbReference type="GO" id="GO:0051536">
    <property type="term" value="F:iron-sulfur cluster binding"/>
    <property type="evidence" value="ECO:0007669"/>
    <property type="project" value="UniProtKB-KW"/>
</dbReference>
<dbReference type="EMBL" id="VJVV01000001">
    <property type="protein sequence ID" value="TRO83971.1"/>
    <property type="molecule type" value="Genomic_DNA"/>
</dbReference>
<dbReference type="Proteomes" id="UP000317155">
    <property type="component" value="Unassembled WGS sequence"/>
</dbReference>
<dbReference type="PANTHER" id="PTHR43673">
    <property type="entry name" value="NAD(P)H NITROREDUCTASE YDGI-RELATED"/>
    <property type="match status" value="1"/>
</dbReference>
<gene>
    <name evidence="7" type="ORF">FL622_01975</name>
</gene>
<dbReference type="Pfam" id="PF12838">
    <property type="entry name" value="Fer4_7"/>
    <property type="match status" value="1"/>
</dbReference>
<dbReference type="SUPFAM" id="SSF54862">
    <property type="entry name" value="4Fe-4S ferredoxins"/>
    <property type="match status" value="1"/>
</dbReference>
<dbReference type="InterPro" id="IPR017900">
    <property type="entry name" value="4Fe4S_Fe_S_CS"/>
</dbReference>
<dbReference type="Pfam" id="PF00881">
    <property type="entry name" value="Nitroreductase"/>
    <property type="match status" value="1"/>
</dbReference>
<dbReference type="GO" id="GO:0016491">
    <property type="term" value="F:oxidoreductase activity"/>
    <property type="evidence" value="ECO:0007669"/>
    <property type="project" value="UniProtKB-KW"/>
</dbReference>
<feature type="domain" description="4Fe-4S ferredoxin-type" evidence="6">
    <location>
        <begin position="2"/>
        <end position="31"/>
    </location>
</feature>
<dbReference type="SUPFAM" id="SSF55469">
    <property type="entry name" value="FMN-dependent nitroreductase-like"/>
    <property type="match status" value="1"/>
</dbReference>
<evidence type="ECO:0000256" key="5">
    <source>
        <dbReference type="ARBA" id="ARBA00023014"/>
    </source>
</evidence>
<comment type="caution">
    <text evidence="7">The sequence shown here is derived from an EMBL/GenBank/DDBJ whole genome shotgun (WGS) entry which is preliminary data.</text>
</comment>
<dbReference type="Gene3D" id="3.40.109.10">
    <property type="entry name" value="NADH Oxidase"/>
    <property type="match status" value="1"/>
</dbReference>
<reference evidence="7 8" key="1">
    <citation type="submission" date="2019-07" db="EMBL/GenBank/DDBJ databases">
        <title>Insights of Desulfuromonas acetexigens electromicrobiology.</title>
        <authorList>
            <person name="Katuri K."/>
            <person name="Sapireddy V."/>
            <person name="Shaw D.R."/>
            <person name="Saikaly P."/>
        </authorList>
    </citation>
    <scope>NUCLEOTIDE SEQUENCE [LARGE SCALE GENOMIC DNA]</scope>
    <source>
        <strain evidence="7 8">2873</strain>
    </source>
</reference>
<dbReference type="InterPro" id="IPR000415">
    <property type="entry name" value="Nitroreductase-like"/>
</dbReference>
<dbReference type="InterPro" id="IPR029479">
    <property type="entry name" value="Nitroreductase"/>
</dbReference>
<dbReference type="PROSITE" id="PS51379">
    <property type="entry name" value="4FE4S_FER_2"/>
    <property type="match status" value="2"/>
</dbReference>
<evidence type="ECO:0000256" key="2">
    <source>
        <dbReference type="ARBA" id="ARBA00022723"/>
    </source>
</evidence>
<evidence type="ECO:0000259" key="6">
    <source>
        <dbReference type="PROSITE" id="PS51379"/>
    </source>
</evidence>
<keyword evidence="3" id="KW-0560">Oxidoreductase</keyword>
<evidence type="ECO:0000256" key="1">
    <source>
        <dbReference type="ARBA" id="ARBA00007118"/>
    </source>
</evidence>
<dbReference type="PANTHER" id="PTHR43673:SF10">
    <property type="entry name" value="NADH DEHYDROGENASE_NAD(P)H NITROREDUCTASE XCC3605-RELATED"/>
    <property type="match status" value="1"/>
</dbReference>
<comment type="similarity">
    <text evidence="1">Belongs to the nitroreductase family.</text>
</comment>
<keyword evidence="4" id="KW-0408">Iron</keyword>
<evidence type="ECO:0000313" key="7">
    <source>
        <dbReference type="EMBL" id="TRO83971.1"/>
    </source>
</evidence>
<dbReference type="AlphaFoldDB" id="A0A550JL91"/>
<accession>A0A550JL91</accession>
<dbReference type="InterPro" id="IPR017896">
    <property type="entry name" value="4Fe4S_Fe-S-bd"/>
</dbReference>
<name>A0A550JL91_9BACT</name>
<proteinExistence type="inferred from homology"/>
<keyword evidence="8" id="KW-1185">Reference proteome</keyword>
<keyword evidence="5" id="KW-0411">Iron-sulfur</keyword>